<proteinExistence type="predicted"/>
<dbReference type="PROSITE" id="PS00194">
    <property type="entry name" value="THIOREDOXIN_1"/>
    <property type="match status" value="1"/>
</dbReference>
<dbReference type="OrthoDB" id="120730at2"/>
<feature type="chain" id="PRO_5007468090" evidence="2">
    <location>
        <begin position="21"/>
        <end position="172"/>
    </location>
</feature>
<evidence type="ECO:0000259" key="3">
    <source>
        <dbReference type="PROSITE" id="PS51352"/>
    </source>
</evidence>
<dbReference type="Gene3D" id="3.40.30.10">
    <property type="entry name" value="Glutaredoxin"/>
    <property type="match status" value="1"/>
</dbReference>
<evidence type="ECO:0000313" key="4">
    <source>
        <dbReference type="EMBL" id="KXH85389.1"/>
    </source>
</evidence>
<dbReference type="PROSITE" id="PS51352">
    <property type="entry name" value="THIOREDOXIN_2"/>
    <property type="match status" value="1"/>
</dbReference>
<reference evidence="5 7" key="4">
    <citation type="submission" date="2024-12" db="EMBL/GenBank/DDBJ databases">
        <title>Draft genome sequence of Chryseobacterium kwangjuense AG447.</title>
        <authorList>
            <person name="Cheptsov V.S."/>
            <person name="Belov A."/>
            <person name="Zavarzina A.G."/>
        </authorList>
    </citation>
    <scope>NUCLEOTIDE SEQUENCE [LARGE SCALE GENOMIC DNA]</scope>
    <source>
        <strain evidence="5 7">AG447</strain>
    </source>
</reference>
<evidence type="ECO:0000313" key="5">
    <source>
        <dbReference type="EMBL" id="MFN1216337.1"/>
    </source>
</evidence>
<protein>
    <submittedName>
        <fullName evidence="4 5">Thioredoxin</fullName>
    </submittedName>
</protein>
<dbReference type="Pfam" id="PF13899">
    <property type="entry name" value="Thioredoxin_7"/>
    <property type="match status" value="1"/>
</dbReference>
<dbReference type="Proteomes" id="UP000070513">
    <property type="component" value="Unassembled WGS sequence"/>
</dbReference>
<dbReference type="EMBL" id="LPUR01000001">
    <property type="protein sequence ID" value="KXH85389.1"/>
    <property type="molecule type" value="Genomic_DNA"/>
</dbReference>
<evidence type="ECO:0000313" key="7">
    <source>
        <dbReference type="Proteomes" id="UP001634154"/>
    </source>
</evidence>
<dbReference type="EMBL" id="JBJXVJ010000001">
    <property type="protein sequence ID" value="MFN1216337.1"/>
    <property type="molecule type" value="Genomic_DNA"/>
</dbReference>
<comment type="caution">
    <text evidence="4">The sequence shown here is derived from an EMBL/GenBank/DDBJ whole genome shotgun (WGS) entry which is preliminary data.</text>
</comment>
<dbReference type="Proteomes" id="UP001634154">
    <property type="component" value="Unassembled WGS sequence"/>
</dbReference>
<reference evidence="4" key="2">
    <citation type="submission" date="2015-12" db="EMBL/GenBank/DDBJ databases">
        <authorList>
            <person name="Shamseldin A."/>
            <person name="Moawad H."/>
            <person name="Abd El-Rahim W.M."/>
            <person name="Sadowsky M.J."/>
        </authorList>
    </citation>
    <scope>NUCLEOTIDE SEQUENCE</scope>
    <source>
        <strain evidence="4">KJ1R5</strain>
    </source>
</reference>
<dbReference type="SUPFAM" id="SSF52833">
    <property type="entry name" value="Thioredoxin-like"/>
    <property type="match status" value="1"/>
</dbReference>
<gene>
    <name evidence="5" type="ORF">ACKW6Q_05045</name>
    <name evidence="4" type="ORF">AU378_06485</name>
</gene>
<feature type="signal peptide" evidence="2">
    <location>
        <begin position="1"/>
        <end position="20"/>
    </location>
</feature>
<sequence length="172" mass="19514">MRSFKIILVLSLFLFQLNAAQEKADVALKKSLTEAKTQKKNVLLIFHASWCGWCKLMEKNMNLPETKPIFDKKFVTTYIDVQEVGEKKKLENPGGQELMDKYKGKDAGLPFWLILNPDGQVLADSFDSKGENLGSPATPEEVSAFIAKLEKSSKMDKQELDVIQKVFLKRDE</sequence>
<dbReference type="InterPro" id="IPR036249">
    <property type="entry name" value="Thioredoxin-like_sf"/>
</dbReference>
<dbReference type="RefSeq" id="WP_062649179.1">
    <property type="nucleotide sequence ID" value="NZ_JBJXVJ010000001.1"/>
</dbReference>
<name>A0A135WKG1_9FLAO</name>
<feature type="domain" description="Thioredoxin" evidence="3">
    <location>
        <begin position="6"/>
        <end position="151"/>
    </location>
</feature>
<evidence type="ECO:0000313" key="6">
    <source>
        <dbReference type="Proteomes" id="UP000070513"/>
    </source>
</evidence>
<organism evidence="4 6">
    <name type="scientific">Chryseobacterium kwangjuense</name>
    <dbReference type="NCBI Taxonomy" id="267125"/>
    <lineage>
        <taxon>Bacteria</taxon>
        <taxon>Pseudomonadati</taxon>
        <taxon>Bacteroidota</taxon>
        <taxon>Flavobacteriia</taxon>
        <taxon>Flavobacteriales</taxon>
        <taxon>Weeksellaceae</taxon>
        <taxon>Chryseobacterium group</taxon>
        <taxon>Chryseobacterium</taxon>
    </lineage>
</organism>
<keyword evidence="7" id="KW-1185">Reference proteome</keyword>
<reference evidence="4 6" key="3">
    <citation type="journal article" date="2016" name="Genome Announc.">
        <title>Draft Genome Sequence of a Biocontrol Rhizobacterium, Chryseobacterium kwangjuense Strain KJ1R5, Isolated from Pepper (Capsicum annuum).</title>
        <authorList>
            <person name="Jeong J.J."/>
            <person name="Park H."/>
            <person name="Park B.H."/>
            <person name="Mannaa M."/>
            <person name="Sang M.K."/>
            <person name="Choi I.G."/>
            <person name="Kim K.D."/>
        </authorList>
    </citation>
    <scope>NUCLEOTIDE SEQUENCE [LARGE SCALE GENOMIC DNA]</scope>
    <source>
        <strain evidence="4 6">KJ1R5</strain>
    </source>
</reference>
<reference evidence="6" key="1">
    <citation type="submission" date="2015-12" db="EMBL/GenBank/DDBJ databases">
        <title>Genome sequence of a biocontrol rhizobacterium Chryseobacterium kwangjuense strain KJ1R5 isolated from pepper (Capsicum annuum L.).</title>
        <authorList>
            <person name="Jeong J.-J."/>
            <person name="Park H."/>
            <person name="Mannaa M."/>
            <person name="Sang M.K."/>
            <person name="Choi I.-G."/>
            <person name="Kim K.D."/>
        </authorList>
    </citation>
    <scope>NUCLEOTIDE SEQUENCE [LARGE SCALE GENOMIC DNA]</scope>
    <source>
        <strain evidence="6">KJ1R5</strain>
    </source>
</reference>
<keyword evidence="1" id="KW-0676">Redox-active center</keyword>
<dbReference type="AlphaFoldDB" id="A0A135WKG1"/>
<keyword evidence="2" id="KW-0732">Signal</keyword>
<evidence type="ECO:0000256" key="2">
    <source>
        <dbReference type="SAM" id="SignalP"/>
    </source>
</evidence>
<dbReference type="InterPro" id="IPR017937">
    <property type="entry name" value="Thioredoxin_CS"/>
</dbReference>
<dbReference type="InterPro" id="IPR013766">
    <property type="entry name" value="Thioredoxin_domain"/>
</dbReference>
<accession>A0A135WKG1</accession>
<evidence type="ECO:0000256" key="1">
    <source>
        <dbReference type="ARBA" id="ARBA00023284"/>
    </source>
</evidence>